<dbReference type="Proteomes" id="UP000248349">
    <property type="component" value="Unassembled WGS sequence"/>
</dbReference>
<feature type="compositionally biased region" description="Basic and acidic residues" evidence="1">
    <location>
        <begin position="546"/>
        <end position="555"/>
    </location>
</feature>
<name>A0A318ZEF4_9EURO</name>
<feature type="compositionally biased region" description="Basic residues" evidence="1">
    <location>
        <begin position="653"/>
        <end position="663"/>
    </location>
</feature>
<feature type="compositionally biased region" description="Polar residues" evidence="1">
    <location>
        <begin position="579"/>
        <end position="588"/>
    </location>
</feature>
<evidence type="ECO:0000256" key="1">
    <source>
        <dbReference type="SAM" id="MobiDB-lite"/>
    </source>
</evidence>
<accession>A0A318ZEF4</accession>
<feature type="region of interest" description="Disordered" evidence="1">
    <location>
        <begin position="366"/>
        <end position="443"/>
    </location>
</feature>
<feature type="compositionally biased region" description="Low complexity" evidence="1">
    <location>
        <begin position="673"/>
        <end position="697"/>
    </location>
</feature>
<feature type="compositionally biased region" description="Low complexity" evidence="1">
    <location>
        <begin position="403"/>
        <end position="414"/>
    </location>
</feature>
<evidence type="ECO:0000313" key="2">
    <source>
        <dbReference type="EMBL" id="PYH45921.1"/>
    </source>
</evidence>
<feature type="compositionally biased region" description="Low complexity" evidence="1">
    <location>
        <begin position="595"/>
        <end position="608"/>
    </location>
</feature>
<dbReference type="AlphaFoldDB" id="A0A318ZEF4"/>
<dbReference type="EMBL" id="KZ821229">
    <property type="protein sequence ID" value="PYH45921.1"/>
    <property type="molecule type" value="Genomic_DNA"/>
</dbReference>
<feature type="region of interest" description="Disordered" evidence="1">
    <location>
        <begin position="542"/>
        <end position="715"/>
    </location>
</feature>
<feature type="compositionally biased region" description="Basic and acidic residues" evidence="1">
    <location>
        <begin position="368"/>
        <end position="381"/>
    </location>
</feature>
<dbReference type="GeneID" id="37079298"/>
<proteinExistence type="predicted"/>
<keyword evidence="3" id="KW-1185">Reference proteome</keyword>
<protein>
    <submittedName>
        <fullName evidence="2">Uncharacterized protein</fullName>
    </submittedName>
</protein>
<organism evidence="2 3">
    <name type="scientific">Aspergillus saccharolyticus JOP 1030-1</name>
    <dbReference type="NCBI Taxonomy" id="1450539"/>
    <lineage>
        <taxon>Eukaryota</taxon>
        <taxon>Fungi</taxon>
        <taxon>Dikarya</taxon>
        <taxon>Ascomycota</taxon>
        <taxon>Pezizomycotina</taxon>
        <taxon>Eurotiomycetes</taxon>
        <taxon>Eurotiomycetidae</taxon>
        <taxon>Eurotiales</taxon>
        <taxon>Aspergillaceae</taxon>
        <taxon>Aspergillus</taxon>
        <taxon>Aspergillus subgen. Circumdati</taxon>
    </lineage>
</organism>
<sequence>MKMEDFVCPSVTFQPLCPPHLRLPQDTKFRFTPVKSFSQPAPHLWDRKPSTSFRARGRSRKVWKRFRTSFNSMKALQQITVGERHAIDEELQLEINSMRNPVLIRGVKRRCFALDPDDLASGNSRGRSFLETHWESESKGRRRKLPLVYSDFVDIADEPMESDSLRPHDIVEDTSDEQDASTSVHENLVISELDELATGDLPETPTKLVPGAPYPRMLPGDSDGLSAGLDCDMTNIKGHETSHASPFTLFSPVVGVSSPATPATNTAGKDSHDCDAAATVKDVLLSATKEGTKEGSSSETAAVVPELTVEQESTLVRSALRSSLGGEDAELLSNFLSKAQAKRDAKAAAAVAEIKVAEAAEMAVKKAAPVEKEDEGKKVEEASPVELPTPPSRRALEDLDANSPSPQKPQQISPTKLCENEVQNTGSPRRSTRPRAPPVRPSTVAAAVRNTFSLRRAKGNEFIFLQRTEAQELALTTKRNTRLNKGTSTMPKQTLHVLQVRGSYTTAIGDDKTQANISAREITKAKKHVSWNNDRLVEFEGEDASATDRKHDVADASRGVTHLRSTDKSSGVIRKAASGRTTRSQSGQKTGGATGSDAATTAPATAAPRARRGREASNTETTAGAAALAVAAPPASSPTSSSASSSTDSPLGQRKKLIPKAPRKAPETPSKGSSATARTTSSSSKTSLRSSSTKTTLLKVNAGSTPVARRIRSRS</sequence>
<evidence type="ECO:0000313" key="3">
    <source>
        <dbReference type="Proteomes" id="UP000248349"/>
    </source>
</evidence>
<dbReference type="STRING" id="1450539.A0A318ZEF4"/>
<dbReference type="RefSeq" id="XP_025431903.1">
    <property type="nucleotide sequence ID" value="XM_025578069.1"/>
</dbReference>
<gene>
    <name evidence="2" type="ORF">BP01DRAFT_391282</name>
</gene>
<reference evidence="2 3" key="1">
    <citation type="submission" date="2016-12" db="EMBL/GenBank/DDBJ databases">
        <title>The genomes of Aspergillus section Nigri reveals drivers in fungal speciation.</title>
        <authorList>
            <consortium name="DOE Joint Genome Institute"/>
            <person name="Vesth T.C."/>
            <person name="Nybo J."/>
            <person name="Theobald S."/>
            <person name="Brandl J."/>
            <person name="Frisvad J.C."/>
            <person name="Nielsen K.F."/>
            <person name="Lyhne E.K."/>
            <person name="Kogle M.E."/>
            <person name="Kuo A."/>
            <person name="Riley R."/>
            <person name="Clum A."/>
            <person name="Nolan M."/>
            <person name="Lipzen A."/>
            <person name="Salamov A."/>
            <person name="Henrissat B."/>
            <person name="Wiebenga A."/>
            <person name="De Vries R.P."/>
            <person name="Grigoriev I.V."/>
            <person name="Mortensen U.H."/>
            <person name="Andersen M.R."/>
            <person name="Baker S.E."/>
        </authorList>
    </citation>
    <scope>NUCLEOTIDE SEQUENCE [LARGE SCALE GENOMIC DNA]</scope>
    <source>
        <strain evidence="2 3">JOP 1030-1</strain>
    </source>
</reference>
<dbReference type="OrthoDB" id="4207369at2759"/>
<feature type="compositionally biased region" description="Low complexity" evidence="1">
    <location>
        <begin position="621"/>
        <end position="650"/>
    </location>
</feature>